<dbReference type="GO" id="GO:0110102">
    <property type="term" value="P:ribulose bisphosphate carboxylase complex assembly"/>
    <property type="evidence" value="ECO:0007669"/>
    <property type="project" value="UniProtKB-ARBA"/>
</dbReference>
<dbReference type="PANTHER" id="PTHR35299">
    <property type="entry name" value="RUBISCO ACCUMULATION FACTOR 1"/>
    <property type="match status" value="1"/>
</dbReference>
<feature type="domain" description="Rubisco accumulation factor 1 C-terminal" evidence="3">
    <location>
        <begin position="223"/>
        <end position="378"/>
    </location>
</feature>
<name>A0AAD5H5L6_9CHLO</name>
<sequence>MPQPTQNFRPPPGFMDAAGPASGDTGLSNDEMLGRLRALSGRWHELAKYLPALQRAGIDGMAVEEATGLERKIQNVWSTAAQVYESIKAPGLVTPGALAHFDAEGAEALLYELRFLSVRQRAPAAQYIADNNLSPYEAQVLARAVKEHERRDGRREGFADTPADVLAYKYFRDAQECRRKDDVEACARKGLAVAETEEARAKLSELLDDNQASPASALPTAVLTTLRLARDELGFRPLAVAGDLQTATAQQVLSAPKVSSEGVFGNFRVPDGVQHEWVALPNWSVLTLAGHPVALTVENCAVVPEIRASSSAKTEDELKRLSGQGVVVVDIAAEDQSVRPEAYYLAADGSGTLRLTPGGEVAAAAQVLGPVLFLCRPPSRETPAATTSELMSL</sequence>
<organism evidence="6 7">
    <name type="scientific">Chlorella ohadii</name>
    <dbReference type="NCBI Taxonomy" id="2649997"/>
    <lineage>
        <taxon>Eukaryota</taxon>
        <taxon>Viridiplantae</taxon>
        <taxon>Chlorophyta</taxon>
        <taxon>core chlorophytes</taxon>
        <taxon>Trebouxiophyceae</taxon>
        <taxon>Chlorellales</taxon>
        <taxon>Chlorellaceae</taxon>
        <taxon>Chlorella clade</taxon>
        <taxon>Chlorella</taxon>
    </lineage>
</organism>
<comment type="caution">
    <text evidence="6">The sequence shown here is derived from an EMBL/GenBank/DDBJ whole genome shotgun (WGS) entry which is preliminary data.</text>
</comment>
<dbReference type="Proteomes" id="UP001205105">
    <property type="component" value="Unassembled WGS sequence"/>
</dbReference>
<evidence type="ECO:0000259" key="4">
    <source>
        <dbReference type="Pfam" id="PF18578"/>
    </source>
</evidence>
<accession>A0AAD5H5L6</accession>
<dbReference type="InterPro" id="IPR037494">
    <property type="entry name" value="RAF1"/>
</dbReference>
<dbReference type="PANTHER" id="PTHR35299:SF6">
    <property type="entry name" value="RUBISCO ACCUMULATION FACTOR 1"/>
    <property type="match status" value="1"/>
</dbReference>
<dbReference type="AlphaFoldDB" id="A0AAD5H5L6"/>
<feature type="region of interest" description="Disordered" evidence="2">
    <location>
        <begin position="1"/>
        <end position="27"/>
    </location>
</feature>
<dbReference type="Pfam" id="PF18087">
    <property type="entry name" value="RuBisCo_chap_C"/>
    <property type="match status" value="1"/>
</dbReference>
<dbReference type="EMBL" id="JADXDR010000020">
    <property type="protein sequence ID" value="KAI7845134.1"/>
    <property type="molecule type" value="Genomic_DNA"/>
</dbReference>
<evidence type="ECO:0000313" key="7">
    <source>
        <dbReference type="Proteomes" id="UP001205105"/>
    </source>
</evidence>
<evidence type="ECO:0000256" key="1">
    <source>
        <dbReference type="ARBA" id="ARBA00023186"/>
    </source>
</evidence>
<evidence type="ECO:0000313" key="6">
    <source>
        <dbReference type="EMBL" id="KAI7845134.1"/>
    </source>
</evidence>
<dbReference type="InterPro" id="IPR041358">
    <property type="entry name" value="Raf1_N"/>
</dbReference>
<evidence type="ECO:0000259" key="5">
    <source>
        <dbReference type="Pfam" id="PF18579"/>
    </source>
</evidence>
<dbReference type="Pfam" id="PF18579">
    <property type="entry name" value="Raf1_HTH"/>
    <property type="match status" value="1"/>
</dbReference>
<dbReference type="Pfam" id="PF18578">
    <property type="entry name" value="Raf1_N"/>
    <property type="match status" value="1"/>
</dbReference>
<dbReference type="InterPro" id="IPR040781">
    <property type="entry name" value="Raf1_HTH"/>
</dbReference>
<evidence type="ECO:0000256" key="2">
    <source>
        <dbReference type="SAM" id="MobiDB-lite"/>
    </source>
</evidence>
<proteinExistence type="predicted"/>
<reference evidence="6" key="1">
    <citation type="submission" date="2020-11" db="EMBL/GenBank/DDBJ databases">
        <title>Chlorella ohadii genome sequencing and assembly.</title>
        <authorList>
            <person name="Murik O."/>
            <person name="Treves H."/>
            <person name="Kedem I."/>
            <person name="Shotland Y."/>
            <person name="Kaplan A."/>
        </authorList>
    </citation>
    <scope>NUCLEOTIDE SEQUENCE</scope>
    <source>
        <strain evidence="6">1</strain>
    </source>
</reference>
<evidence type="ECO:0000259" key="3">
    <source>
        <dbReference type="Pfam" id="PF18087"/>
    </source>
</evidence>
<protein>
    <submittedName>
        <fullName evidence="6">Uncharacterized protein</fullName>
    </submittedName>
</protein>
<feature type="domain" description="Rubisco accumulation factor 1 alpha-helical" evidence="4">
    <location>
        <begin position="102"/>
        <end position="207"/>
    </location>
</feature>
<feature type="compositionally biased region" description="Pro residues" evidence="2">
    <location>
        <begin position="1"/>
        <end position="13"/>
    </location>
</feature>
<gene>
    <name evidence="6" type="ORF">COHA_001179</name>
</gene>
<feature type="domain" description="Rubisco accumulation factor 1 helix turn helix" evidence="5">
    <location>
        <begin position="29"/>
        <end position="87"/>
    </location>
</feature>
<dbReference type="InterPro" id="IPR040858">
    <property type="entry name" value="Raf1_C"/>
</dbReference>
<keyword evidence="7" id="KW-1185">Reference proteome</keyword>
<keyword evidence="1" id="KW-0143">Chaperone</keyword>